<evidence type="ECO:0000313" key="2">
    <source>
        <dbReference type="EMBL" id="MEQ2161038.1"/>
    </source>
</evidence>
<evidence type="ECO:0008006" key="4">
    <source>
        <dbReference type="Google" id="ProtNLM"/>
    </source>
</evidence>
<proteinExistence type="predicted"/>
<organism evidence="2 3">
    <name type="scientific">Goodea atripinnis</name>
    <dbReference type="NCBI Taxonomy" id="208336"/>
    <lineage>
        <taxon>Eukaryota</taxon>
        <taxon>Metazoa</taxon>
        <taxon>Chordata</taxon>
        <taxon>Craniata</taxon>
        <taxon>Vertebrata</taxon>
        <taxon>Euteleostomi</taxon>
        <taxon>Actinopterygii</taxon>
        <taxon>Neopterygii</taxon>
        <taxon>Teleostei</taxon>
        <taxon>Neoteleostei</taxon>
        <taxon>Acanthomorphata</taxon>
        <taxon>Ovalentaria</taxon>
        <taxon>Atherinomorphae</taxon>
        <taxon>Cyprinodontiformes</taxon>
        <taxon>Goodeidae</taxon>
        <taxon>Goodea</taxon>
    </lineage>
</organism>
<evidence type="ECO:0000313" key="3">
    <source>
        <dbReference type="Proteomes" id="UP001476798"/>
    </source>
</evidence>
<keyword evidence="1" id="KW-0732">Signal</keyword>
<protein>
    <recommendedName>
        <fullName evidence="4">Secreted protein</fullName>
    </recommendedName>
</protein>
<name>A0ABV0MRH6_9TELE</name>
<feature type="chain" id="PRO_5045177748" description="Secreted protein" evidence="1">
    <location>
        <begin position="26"/>
        <end position="154"/>
    </location>
</feature>
<dbReference type="EMBL" id="JAHRIO010010253">
    <property type="protein sequence ID" value="MEQ2161038.1"/>
    <property type="molecule type" value="Genomic_DNA"/>
</dbReference>
<comment type="caution">
    <text evidence="2">The sequence shown here is derived from an EMBL/GenBank/DDBJ whole genome shotgun (WGS) entry which is preliminary data.</text>
</comment>
<gene>
    <name evidence="2" type="ORF">GOODEAATRI_005596</name>
</gene>
<reference evidence="2 3" key="1">
    <citation type="submission" date="2021-06" db="EMBL/GenBank/DDBJ databases">
        <authorList>
            <person name="Palmer J.M."/>
        </authorList>
    </citation>
    <scope>NUCLEOTIDE SEQUENCE [LARGE SCALE GENOMIC DNA]</scope>
    <source>
        <strain evidence="2 3">GA_2019</strain>
        <tissue evidence="2">Muscle</tissue>
    </source>
</reference>
<feature type="signal peptide" evidence="1">
    <location>
        <begin position="1"/>
        <end position="25"/>
    </location>
</feature>
<evidence type="ECO:0000256" key="1">
    <source>
        <dbReference type="SAM" id="SignalP"/>
    </source>
</evidence>
<dbReference type="Proteomes" id="UP001476798">
    <property type="component" value="Unassembled WGS sequence"/>
</dbReference>
<sequence>MFHCMLTSTLGHLLSFATFFCLKEAKVKRLNRHTNKQNNISLKMASHWKECALEKEPARLATLTFLHHDLFNNIRYCNGKKNYKCPSILEDHCFYTLQGFFHLVIDRLESFCKSLLLKDLAVITTSGHHLFKMMSFVFKVNFPYSNFPVQSPLV</sequence>
<accession>A0ABV0MRH6</accession>
<keyword evidence="3" id="KW-1185">Reference proteome</keyword>